<gene>
    <name evidence="1" type="ORF">GH975_11270</name>
</gene>
<keyword evidence="2" id="KW-1185">Reference proteome</keyword>
<dbReference type="AlphaFoldDB" id="A0A5Q2QFJ5"/>
<name>A0A5Q2QFJ5_9GAMM</name>
<dbReference type="Proteomes" id="UP000388235">
    <property type="component" value="Chromosome"/>
</dbReference>
<protein>
    <submittedName>
        <fullName evidence="1">Uncharacterized protein</fullName>
    </submittedName>
</protein>
<sequence length="299" mass="33505">MRIVGWLWLVWVATVPMAQAESWQLLRGGLTLCEADQQSRYRHRMIVFPVQLAGSVPLAWRSLHDAFDDTFLRVMHQHTDFDIRFMRGLELLSLSDQERRRALTVLGRQHAAQYLLLPRIDRPRASLNNERDPIVRLVNWTQARAGAKSAVELGVTLELYDLRRGTRVAAENLAVSAQLPRRVGKHIVRFSHEQLRPVSDFAARMNAQLACEPVSLPIITARGTEVEIGAGSDLGLEAGDVLDLALVQARRFGDSTAYRTNPIDDKITLVEVLPERSLATLSARAEVINLQPGDIALGR</sequence>
<dbReference type="RefSeq" id="WP_153714615.1">
    <property type="nucleotide sequence ID" value="NZ_CP045871.1"/>
</dbReference>
<accession>A0A5Q2QFJ5</accession>
<dbReference type="KEGG" id="llp:GH975_11270"/>
<dbReference type="EMBL" id="CP045871">
    <property type="protein sequence ID" value="QGG81112.1"/>
    <property type="molecule type" value="Genomic_DNA"/>
</dbReference>
<reference evidence="1 2" key="1">
    <citation type="submission" date="2019-11" db="EMBL/GenBank/DDBJ databases">
        <authorList>
            <person name="Khan S.A."/>
            <person name="Jeon C.O."/>
            <person name="Chun B.H."/>
        </authorList>
    </citation>
    <scope>NUCLEOTIDE SEQUENCE [LARGE SCALE GENOMIC DNA]</scope>
    <source>
        <strain evidence="1 2">IMCC 1097</strain>
    </source>
</reference>
<proteinExistence type="predicted"/>
<dbReference type="OrthoDB" id="8778507at2"/>
<evidence type="ECO:0000313" key="2">
    <source>
        <dbReference type="Proteomes" id="UP000388235"/>
    </source>
</evidence>
<organism evidence="1 2">
    <name type="scientific">Litorivicinus lipolyticus</name>
    <dbReference type="NCBI Taxonomy" id="418701"/>
    <lineage>
        <taxon>Bacteria</taxon>
        <taxon>Pseudomonadati</taxon>
        <taxon>Pseudomonadota</taxon>
        <taxon>Gammaproteobacteria</taxon>
        <taxon>Oceanospirillales</taxon>
        <taxon>Litorivicinaceae</taxon>
        <taxon>Litorivicinus</taxon>
    </lineage>
</organism>
<evidence type="ECO:0000313" key="1">
    <source>
        <dbReference type="EMBL" id="QGG81112.1"/>
    </source>
</evidence>